<evidence type="ECO:0008006" key="4">
    <source>
        <dbReference type="Google" id="ProtNLM"/>
    </source>
</evidence>
<sequence>MRRHPTISSAYDALIEAIHDIPDVKARRPLQRVLASNLLLAAGSDPRREDSDTRQGTGEVKNPSPCLSGSSQDEQRSLCRVCLSENVPDGNSAILRCLHRWCWACLGETFRSALDNPTLMPPRCCGWELPVYLIEPLFDTEFRKALIKTYKKQMTRLVCPNIRCGRWVAYNEKQIGEVRCDGCSVVVRSAGASLYGTEVESRPTRPPPIYKGRSETRDVKSHVVLEANDDSGRDSTDSGPWQDEKERARSTRSRARQHKVGPRRGSGVQL</sequence>
<evidence type="ECO:0000313" key="2">
    <source>
        <dbReference type="EMBL" id="KAK4211315.1"/>
    </source>
</evidence>
<comment type="caution">
    <text evidence="2">The sequence shown here is derived from an EMBL/GenBank/DDBJ whole genome shotgun (WGS) entry which is preliminary data.</text>
</comment>
<reference evidence="2" key="2">
    <citation type="submission" date="2023-05" db="EMBL/GenBank/DDBJ databases">
        <authorList>
            <consortium name="Lawrence Berkeley National Laboratory"/>
            <person name="Steindorff A."/>
            <person name="Hensen N."/>
            <person name="Bonometti L."/>
            <person name="Westerberg I."/>
            <person name="Brannstrom I.O."/>
            <person name="Guillou S."/>
            <person name="Cros-Aarteil S."/>
            <person name="Calhoun S."/>
            <person name="Haridas S."/>
            <person name="Kuo A."/>
            <person name="Mondo S."/>
            <person name="Pangilinan J."/>
            <person name="Riley R."/>
            <person name="Labutti K."/>
            <person name="Andreopoulos B."/>
            <person name="Lipzen A."/>
            <person name="Chen C."/>
            <person name="Yanf M."/>
            <person name="Daum C."/>
            <person name="Ng V."/>
            <person name="Clum A."/>
            <person name="Ohm R."/>
            <person name="Martin F."/>
            <person name="Silar P."/>
            <person name="Natvig D."/>
            <person name="Lalanne C."/>
            <person name="Gautier V."/>
            <person name="Ament-Velasquez S.L."/>
            <person name="Kruys A."/>
            <person name="Hutchinson M.I."/>
            <person name="Powell A.J."/>
            <person name="Barry K."/>
            <person name="Miller A.N."/>
            <person name="Grigoriev I.V."/>
            <person name="Debuchy R."/>
            <person name="Gladieux P."/>
            <person name="Thoren M.H."/>
            <person name="Johannesson H."/>
        </authorList>
    </citation>
    <scope>NUCLEOTIDE SEQUENCE</scope>
    <source>
        <strain evidence="2">PSN293</strain>
    </source>
</reference>
<feature type="region of interest" description="Disordered" evidence="1">
    <location>
        <begin position="196"/>
        <end position="270"/>
    </location>
</feature>
<dbReference type="Proteomes" id="UP001301769">
    <property type="component" value="Unassembled WGS sequence"/>
</dbReference>
<feature type="region of interest" description="Disordered" evidence="1">
    <location>
        <begin position="44"/>
        <end position="72"/>
    </location>
</feature>
<organism evidence="2 3">
    <name type="scientific">Rhypophila decipiens</name>
    <dbReference type="NCBI Taxonomy" id="261697"/>
    <lineage>
        <taxon>Eukaryota</taxon>
        <taxon>Fungi</taxon>
        <taxon>Dikarya</taxon>
        <taxon>Ascomycota</taxon>
        <taxon>Pezizomycotina</taxon>
        <taxon>Sordariomycetes</taxon>
        <taxon>Sordariomycetidae</taxon>
        <taxon>Sordariales</taxon>
        <taxon>Naviculisporaceae</taxon>
        <taxon>Rhypophila</taxon>
    </lineage>
</organism>
<feature type="compositionally biased region" description="Basic residues" evidence="1">
    <location>
        <begin position="250"/>
        <end position="262"/>
    </location>
</feature>
<feature type="compositionally biased region" description="Basic and acidic residues" evidence="1">
    <location>
        <begin position="212"/>
        <end position="223"/>
    </location>
</feature>
<feature type="compositionally biased region" description="Basic and acidic residues" evidence="1">
    <location>
        <begin position="230"/>
        <end position="249"/>
    </location>
</feature>
<dbReference type="AlphaFoldDB" id="A0AAN7B7V3"/>
<reference evidence="2" key="1">
    <citation type="journal article" date="2023" name="Mol. Phylogenet. Evol.">
        <title>Genome-scale phylogeny and comparative genomics of the fungal order Sordariales.</title>
        <authorList>
            <person name="Hensen N."/>
            <person name="Bonometti L."/>
            <person name="Westerberg I."/>
            <person name="Brannstrom I.O."/>
            <person name="Guillou S."/>
            <person name="Cros-Aarteil S."/>
            <person name="Calhoun S."/>
            <person name="Haridas S."/>
            <person name="Kuo A."/>
            <person name="Mondo S."/>
            <person name="Pangilinan J."/>
            <person name="Riley R."/>
            <person name="LaButti K."/>
            <person name="Andreopoulos B."/>
            <person name="Lipzen A."/>
            <person name="Chen C."/>
            <person name="Yan M."/>
            <person name="Daum C."/>
            <person name="Ng V."/>
            <person name="Clum A."/>
            <person name="Steindorff A."/>
            <person name="Ohm R.A."/>
            <person name="Martin F."/>
            <person name="Silar P."/>
            <person name="Natvig D.O."/>
            <person name="Lalanne C."/>
            <person name="Gautier V."/>
            <person name="Ament-Velasquez S.L."/>
            <person name="Kruys A."/>
            <person name="Hutchinson M.I."/>
            <person name="Powell A.J."/>
            <person name="Barry K."/>
            <person name="Miller A.N."/>
            <person name="Grigoriev I.V."/>
            <person name="Debuchy R."/>
            <person name="Gladieux P."/>
            <person name="Hiltunen Thoren M."/>
            <person name="Johannesson H."/>
        </authorList>
    </citation>
    <scope>NUCLEOTIDE SEQUENCE</scope>
    <source>
        <strain evidence="2">PSN293</strain>
    </source>
</reference>
<proteinExistence type="predicted"/>
<evidence type="ECO:0000256" key="1">
    <source>
        <dbReference type="SAM" id="MobiDB-lite"/>
    </source>
</evidence>
<gene>
    <name evidence="2" type="ORF">QBC37DRAFT_14816</name>
</gene>
<dbReference type="SUPFAM" id="SSF57850">
    <property type="entry name" value="RING/U-box"/>
    <property type="match status" value="1"/>
</dbReference>
<protein>
    <recommendedName>
        <fullName evidence="4">RING-type domain-containing protein</fullName>
    </recommendedName>
</protein>
<dbReference type="EMBL" id="MU858152">
    <property type="protein sequence ID" value="KAK4211315.1"/>
    <property type="molecule type" value="Genomic_DNA"/>
</dbReference>
<evidence type="ECO:0000313" key="3">
    <source>
        <dbReference type="Proteomes" id="UP001301769"/>
    </source>
</evidence>
<name>A0AAN7B7V3_9PEZI</name>
<accession>A0AAN7B7V3</accession>
<keyword evidence="3" id="KW-1185">Reference proteome</keyword>